<name>A0AAV0TZG9_9STRA</name>
<dbReference type="AlphaFoldDB" id="A0AAV0TZG9"/>
<dbReference type="PANTHER" id="PTHR34496">
    <property type="entry name" value="GLCNAC TRANSFERASE-RELATED"/>
    <property type="match status" value="1"/>
</dbReference>
<accession>A0AAV0TZG9</accession>
<comment type="caution">
    <text evidence="1">The sequence shown here is derived from an EMBL/GenBank/DDBJ whole genome shotgun (WGS) entry which is preliminary data.</text>
</comment>
<keyword evidence="2" id="KW-1185">Reference proteome</keyword>
<gene>
    <name evidence="1" type="ORF">PDE001_LOCUS4086</name>
</gene>
<evidence type="ECO:0000313" key="2">
    <source>
        <dbReference type="Proteomes" id="UP001162029"/>
    </source>
</evidence>
<evidence type="ECO:0000313" key="1">
    <source>
        <dbReference type="EMBL" id="CAI5728714.1"/>
    </source>
</evidence>
<dbReference type="Proteomes" id="UP001162029">
    <property type="component" value="Unassembled WGS sequence"/>
</dbReference>
<sequence length="340" mass="38645">MVLTHFRNGDACAQTLVDARATAFLALRVHFRVFEELYLTQEKTCVQRLCELKPSDCKQLLRSGQIRTQRRDASGAVGESVARYVAEGMVEREFANDFYLSVDPAVVVFTQQWDLELLKQWYNVGNDMAILSVAPKSVELRKLKSSSILVQCSARIHSKSEDAVVEFNPPEPIPRQGAALLSPVLHTQYSEAFHFGPTRALFEVRSDPHTPLISVGHEYARAARFWTHGYDFYAPNEDTLFARYQWQEPPLPMSSGAIGDDTDKLRQLRIGKANRRIRRLLGLPVSVQDEQLEQPMAYALGSHRTIAAWQHFSGVDPRAAYNESTTNQFTRCDNVHYVHY</sequence>
<protein>
    <submittedName>
        <fullName evidence="1">Uncharacterized protein</fullName>
    </submittedName>
</protein>
<reference evidence="1" key="1">
    <citation type="submission" date="2022-12" db="EMBL/GenBank/DDBJ databases">
        <authorList>
            <person name="Webb A."/>
        </authorList>
    </citation>
    <scope>NUCLEOTIDE SEQUENCE</scope>
    <source>
        <strain evidence="1">Pd1</strain>
    </source>
</reference>
<dbReference type="InterPro" id="IPR021067">
    <property type="entry name" value="Glycosyltransferase"/>
</dbReference>
<dbReference type="EMBL" id="CANTFM010000716">
    <property type="protein sequence ID" value="CAI5728714.1"/>
    <property type="molecule type" value="Genomic_DNA"/>
</dbReference>
<proteinExistence type="predicted"/>
<organism evidence="1 2">
    <name type="scientific">Peronospora destructor</name>
    <dbReference type="NCBI Taxonomy" id="86335"/>
    <lineage>
        <taxon>Eukaryota</taxon>
        <taxon>Sar</taxon>
        <taxon>Stramenopiles</taxon>
        <taxon>Oomycota</taxon>
        <taxon>Peronosporomycetes</taxon>
        <taxon>Peronosporales</taxon>
        <taxon>Peronosporaceae</taxon>
        <taxon>Peronospora</taxon>
    </lineage>
</organism>
<dbReference type="PANTHER" id="PTHR34496:SF6">
    <property type="entry name" value="GLYCOSYLTRANSFERASE 2-LIKE DOMAIN-CONTAINING PROTEIN"/>
    <property type="match status" value="1"/>
</dbReference>
<dbReference type="Pfam" id="PF11397">
    <property type="entry name" value="GlcNAc"/>
    <property type="match status" value="1"/>
</dbReference>